<feature type="compositionally biased region" description="Polar residues" evidence="1">
    <location>
        <begin position="39"/>
        <end position="53"/>
    </location>
</feature>
<comment type="caution">
    <text evidence="2">The sequence shown here is derived from an EMBL/GenBank/DDBJ whole genome shotgun (WGS) entry which is preliminary data.</text>
</comment>
<feature type="compositionally biased region" description="Basic residues" evidence="1">
    <location>
        <begin position="13"/>
        <end position="22"/>
    </location>
</feature>
<dbReference type="EMBL" id="JACVVK020000039">
    <property type="protein sequence ID" value="KAK7500109.1"/>
    <property type="molecule type" value="Genomic_DNA"/>
</dbReference>
<gene>
    <name evidence="2" type="ORF">BaRGS_00008656</name>
</gene>
<feature type="region of interest" description="Disordered" evidence="1">
    <location>
        <begin position="244"/>
        <end position="265"/>
    </location>
</feature>
<feature type="compositionally biased region" description="Polar residues" evidence="1">
    <location>
        <begin position="127"/>
        <end position="143"/>
    </location>
</feature>
<feature type="region of interest" description="Disordered" evidence="1">
    <location>
        <begin position="1"/>
        <end position="143"/>
    </location>
</feature>
<feature type="region of interest" description="Disordered" evidence="1">
    <location>
        <begin position="181"/>
        <end position="205"/>
    </location>
</feature>
<evidence type="ECO:0000313" key="3">
    <source>
        <dbReference type="Proteomes" id="UP001519460"/>
    </source>
</evidence>
<reference evidence="2 3" key="1">
    <citation type="journal article" date="2023" name="Sci. Data">
        <title>Genome assembly of the Korean intertidal mud-creeper Batillaria attramentaria.</title>
        <authorList>
            <person name="Patra A.K."/>
            <person name="Ho P.T."/>
            <person name="Jun S."/>
            <person name="Lee S.J."/>
            <person name="Kim Y."/>
            <person name="Won Y.J."/>
        </authorList>
    </citation>
    <scope>NUCLEOTIDE SEQUENCE [LARGE SCALE GENOMIC DNA]</scope>
    <source>
        <strain evidence="2">Wonlab-2016</strain>
    </source>
</reference>
<organism evidence="2 3">
    <name type="scientific">Batillaria attramentaria</name>
    <dbReference type="NCBI Taxonomy" id="370345"/>
    <lineage>
        <taxon>Eukaryota</taxon>
        <taxon>Metazoa</taxon>
        <taxon>Spiralia</taxon>
        <taxon>Lophotrochozoa</taxon>
        <taxon>Mollusca</taxon>
        <taxon>Gastropoda</taxon>
        <taxon>Caenogastropoda</taxon>
        <taxon>Sorbeoconcha</taxon>
        <taxon>Cerithioidea</taxon>
        <taxon>Batillariidae</taxon>
        <taxon>Batillaria</taxon>
    </lineage>
</organism>
<dbReference type="AlphaFoldDB" id="A0ABD0LM81"/>
<proteinExistence type="predicted"/>
<sequence>EVEDAISPELHIPHTRRKRRTEHKLQTVDITSPVEAESDQSSLSSTLPATTNAKRNKRRHSRKGRKSKNPRQRRKKNRKCKNCRKRKCGRRKGKTTKSKKCRQGKSGRGKTRRGNKKRRRQRKDEQSTNVDTSSESPPFISNTPVHVLYQNATDLVHKTSKTLPVSPQGWDLQHLYGMSEKLTRGGSGTGDSQQNDQQPSRSSSWNQLYQQSVRLGRHDSDSQSQQPVDASGIALAQMYNSAGNLQRQPVRRGRRQAPNSWVSRY</sequence>
<dbReference type="Proteomes" id="UP001519460">
    <property type="component" value="Unassembled WGS sequence"/>
</dbReference>
<accession>A0ABD0LM81</accession>
<protein>
    <submittedName>
        <fullName evidence="2">Uncharacterized protein</fullName>
    </submittedName>
</protein>
<evidence type="ECO:0000256" key="1">
    <source>
        <dbReference type="SAM" id="MobiDB-lite"/>
    </source>
</evidence>
<feature type="non-terminal residue" evidence="2">
    <location>
        <position position="1"/>
    </location>
</feature>
<keyword evidence="3" id="KW-1185">Reference proteome</keyword>
<feature type="compositionally biased region" description="Basic residues" evidence="1">
    <location>
        <begin position="54"/>
        <end position="121"/>
    </location>
</feature>
<evidence type="ECO:0000313" key="2">
    <source>
        <dbReference type="EMBL" id="KAK7500109.1"/>
    </source>
</evidence>
<name>A0ABD0LM81_9CAEN</name>
<feature type="compositionally biased region" description="Polar residues" evidence="1">
    <location>
        <begin position="190"/>
        <end position="205"/>
    </location>
</feature>